<accession>A0A8G1EEQ3</accession>
<feature type="transmembrane region" description="Helical" evidence="1">
    <location>
        <begin position="91"/>
        <end position="112"/>
    </location>
</feature>
<keyword evidence="1" id="KW-0812">Transmembrane</keyword>
<feature type="transmembrane region" description="Helical" evidence="1">
    <location>
        <begin position="156"/>
        <end position="173"/>
    </location>
</feature>
<gene>
    <name evidence="2" type="ORF">JO391_08910</name>
</gene>
<dbReference type="KEGG" id="nsm:JO391_08910"/>
<dbReference type="EMBL" id="CP069370">
    <property type="protein sequence ID" value="QYZ71593.1"/>
    <property type="molecule type" value="Genomic_DNA"/>
</dbReference>
<organism evidence="2 3">
    <name type="scientific">Neotabrizicola shimadae</name>
    <dbReference type="NCBI Taxonomy" id="2807096"/>
    <lineage>
        <taxon>Bacteria</taxon>
        <taxon>Pseudomonadati</taxon>
        <taxon>Pseudomonadota</taxon>
        <taxon>Alphaproteobacteria</taxon>
        <taxon>Rhodobacterales</taxon>
        <taxon>Paracoccaceae</taxon>
        <taxon>Neotabrizicola</taxon>
    </lineage>
</organism>
<dbReference type="AlphaFoldDB" id="A0A8G1EEQ3"/>
<reference evidence="2" key="1">
    <citation type="submission" date="2021-02" db="EMBL/GenBank/DDBJ databases">
        <title>Rhodobacter shimadae sp. nov., an aerobic anoxygenic phototrophic bacterium isolated from a hot spring.</title>
        <authorList>
            <person name="Muramatsu S."/>
            <person name="Haruta S."/>
            <person name="Hirose S."/>
            <person name="Hanada S."/>
        </authorList>
    </citation>
    <scope>NUCLEOTIDE SEQUENCE</scope>
    <source>
        <strain evidence="2">N10</strain>
    </source>
</reference>
<dbReference type="Proteomes" id="UP000826300">
    <property type="component" value="Chromosome"/>
</dbReference>
<feature type="transmembrane region" description="Helical" evidence="1">
    <location>
        <begin position="67"/>
        <end position="85"/>
    </location>
</feature>
<feature type="transmembrane region" description="Helical" evidence="1">
    <location>
        <begin position="124"/>
        <end position="144"/>
    </location>
</feature>
<evidence type="ECO:0000313" key="3">
    <source>
        <dbReference type="Proteomes" id="UP000826300"/>
    </source>
</evidence>
<evidence type="ECO:0000313" key="2">
    <source>
        <dbReference type="EMBL" id="QYZ71593.1"/>
    </source>
</evidence>
<protein>
    <submittedName>
        <fullName evidence="2">Uncharacterized protein</fullName>
    </submittedName>
</protein>
<sequence>MARHGFRLFKWTVYGLLALNVWLFLRTEETLTAFIDSAAWVALLAVMEWESTSLEKPYDSRFEKRIIGLVSVTAYGIIIYAWYGYFREEDWVDFINASAWLMVCALLSWQIWMPGEYEGREHAVIKAAKFATYLVIVACALWWTIDAENPLDAIDAWLWLVCFAVIELNVFGFEARQAGEQQDAAELAAQE</sequence>
<keyword evidence="1" id="KW-1133">Transmembrane helix</keyword>
<evidence type="ECO:0000256" key="1">
    <source>
        <dbReference type="SAM" id="Phobius"/>
    </source>
</evidence>
<dbReference type="RefSeq" id="WP_220664193.1">
    <property type="nucleotide sequence ID" value="NZ_CP069370.1"/>
</dbReference>
<keyword evidence="3" id="KW-1185">Reference proteome</keyword>
<proteinExistence type="predicted"/>
<keyword evidence="1" id="KW-0472">Membrane</keyword>
<name>A0A8G1EEQ3_9RHOB</name>